<evidence type="ECO:0000256" key="5">
    <source>
        <dbReference type="ARBA" id="ARBA00023136"/>
    </source>
</evidence>
<gene>
    <name evidence="10" type="ORF">J2T19_000731</name>
</gene>
<keyword evidence="6" id="KW-0564">Palmitate</keyword>
<name>A0ABT9W7U0_9BACL</name>
<evidence type="ECO:0000256" key="3">
    <source>
        <dbReference type="ARBA" id="ARBA00022544"/>
    </source>
</evidence>
<evidence type="ECO:0000256" key="1">
    <source>
        <dbReference type="ARBA" id="ARBA00004635"/>
    </source>
</evidence>
<comment type="caution">
    <text evidence="10">The sequence shown here is derived from an EMBL/GenBank/DDBJ whole genome shotgun (WGS) entry which is preliminary data.</text>
</comment>
<dbReference type="Pfam" id="PF05504">
    <property type="entry name" value="Spore_GerAC"/>
    <property type="match status" value="1"/>
</dbReference>
<dbReference type="NCBIfam" id="TIGR02887">
    <property type="entry name" value="spore_ger_x_C"/>
    <property type="match status" value="1"/>
</dbReference>
<keyword evidence="3" id="KW-0309">Germination</keyword>
<evidence type="ECO:0000259" key="8">
    <source>
        <dbReference type="Pfam" id="PF05504"/>
    </source>
</evidence>
<reference evidence="10 11" key="1">
    <citation type="submission" date="2023-07" db="EMBL/GenBank/DDBJ databases">
        <title>Sorghum-associated microbial communities from plants grown in Nebraska, USA.</title>
        <authorList>
            <person name="Schachtman D."/>
        </authorList>
    </citation>
    <scope>NUCLEOTIDE SEQUENCE [LARGE SCALE GENOMIC DNA]</scope>
    <source>
        <strain evidence="10 11">DS1314</strain>
    </source>
</reference>
<dbReference type="InterPro" id="IPR038501">
    <property type="entry name" value="Spore_GerAC_C_sf"/>
</dbReference>
<proteinExistence type="inferred from homology"/>
<feature type="domain" description="Spore germination protein N-terminal" evidence="9">
    <location>
        <begin position="28"/>
        <end position="209"/>
    </location>
</feature>
<evidence type="ECO:0000259" key="9">
    <source>
        <dbReference type="Pfam" id="PF25198"/>
    </source>
</evidence>
<evidence type="ECO:0000256" key="4">
    <source>
        <dbReference type="ARBA" id="ARBA00022729"/>
    </source>
</evidence>
<accession>A0ABT9W7U0</accession>
<dbReference type="InterPro" id="IPR008844">
    <property type="entry name" value="Spore_GerAC-like"/>
</dbReference>
<comment type="subcellular location">
    <subcellularLocation>
        <location evidence="1">Membrane</location>
        <topology evidence="1">Lipid-anchor</topology>
    </subcellularLocation>
</comment>
<evidence type="ECO:0000256" key="6">
    <source>
        <dbReference type="ARBA" id="ARBA00023139"/>
    </source>
</evidence>
<comment type="similarity">
    <text evidence="2">Belongs to the GerABKC lipoprotein family.</text>
</comment>
<dbReference type="PANTHER" id="PTHR35789:SF1">
    <property type="entry name" value="SPORE GERMINATION PROTEIN B3"/>
    <property type="match status" value="1"/>
</dbReference>
<evidence type="ECO:0000313" key="11">
    <source>
        <dbReference type="Proteomes" id="UP001233836"/>
    </source>
</evidence>
<dbReference type="Pfam" id="PF25198">
    <property type="entry name" value="Spore_GerAC_N"/>
    <property type="match status" value="1"/>
</dbReference>
<dbReference type="EMBL" id="JAUSTI010000002">
    <property type="protein sequence ID" value="MDQ0169291.1"/>
    <property type="molecule type" value="Genomic_DNA"/>
</dbReference>
<dbReference type="InterPro" id="IPR057336">
    <property type="entry name" value="GerAC_N"/>
</dbReference>
<evidence type="ECO:0000256" key="7">
    <source>
        <dbReference type="ARBA" id="ARBA00023288"/>
    </source>
</evidence>
<dbReference type="Gene3D" id="3.30.300.210">
    <property type="entry name" value="Nutrient germinant receptor protein C, domain 3"/>
    <property type="match status" value="1"/>
</dbReference>
<evidence type="ECO:0000313" key="10">
    <source>
        <dbReference type="EMBL" id="MDQ0169291.1"/>
    </source>
</evidence>
<dbReference type="PANTHER" id="PTHR35789">
    <property type="entry name" value="SPORE GERMINATION PROTEIN B3"/>
    <property type="match status" value="1"/>
</dbReference>
<feature type="domain" description="Spore germination GerAC-like C-terminal" evidence="8">
    <location>
        <begin position="221"/>
        <end position="387"/>
    </location>
</feature>
<protein>
    <submittedName>
        <fullName evidence="10">Spore germination protein</fullName>
    </submittedName>
</protein>
<keyword evidence="7" id="KW-0449">Lipoprotein</keyword>
<dbReference type="Proteomes" id="UP001233836">
    <property type="component" value="Unassembled WGS sequence"/>
</dbReference>
<keyword evidence="5" id="KW-0472">Membrane</keyword>
<dbReference type="PROSITE" id="PS51257">
    <property type="entry name" value="PROKAR_LIPOPROTEIN"/>
    <property type="match status" value="1"/>
</dbReference>
<keyword evidence="11" id="KW-1185">Reference proteome</keyword>
<organism evidence="10 11">
    <name type="scientific">Paenibacillus tundrae</name>
    <dbReference type="NCBI Taxonomy" id="528187"/>
    <lineage>
        <taxon>Bacteria</taxon>
        <taxon>Bacillati</taxon>
        <taxon>Bacillota</taxon>
        <taxon>Bacilli</taxon>
        <taxon>Bacillales</taxon>
        <taxon>Paenibacillaceae</taxon>
        <taxon>Paenibacillus</taxon>
    </lineage>
</organism>
<evidence type="ECO:0000256" key="2">
    <source>
        <dbReference type="ARBA" id="ARBA00007886"/>
    </source>
</evidence>
<keyword evidence="4" id="KW-0732">Signal</keyword>
<dbReference type="RefSeq" id="WP_307213259.1">
    <property type="nucleotide sequence ID" value="NZ_JAUSTI010000002.1"/>
</dbReference>
<sequence length="394" mass="44366">MSQFRTTQLFLLITGCSILLTGCWSSLPIEDRYLEAGIAFDSVPPADRGASVEQVGYPQKQRIRRTVQYILPEAGAKSGSSQEKKFENEEVIGDSIMEMTRETFLTNRSPAGFHLKTIIISSRLLQDIPMHDLLDFYLADNDIRLSLQVYLSTGTASDILEEHLAGEIPAFLLKELSNNRKRISRLVKPVSLANMIGPLTSESSFLLPNAIVENGVLKIRGAGVVKGKTQKYAGYLNESQVEGLQWIKGEISGGIYKVQEPELQQQFVYEIKSVKKKVEVRVKGDDISFHVEMNSKGRLSEVFSPKIKKMDNHTLERYSVIVEEEVTELAKKSMKKLKEMHVEVADLGKALRIQHPAVWERVKENWEEEFVTIPVTFSTKVHLDDFGASTMTAD</sequence>
<dbReference type="InterPro" id="IPR046953">
    <property type="entry name" value="Spore_GerAC-like_C"/>
</dbReference>